<comment type="caution">
    <text evidence="1">The sequence shown here is derived from an EMBL/GenBank/DDBJ whole genome shotgun (WGS) entry which is preliminary data.</text>
</comment>
<dbReference type="RefSeq" id="XP_062717756.1">
    <property type="nucleotide sequence ID" value="XM_062866422.1"/>
</dbReference>
<sequence length="389" mass="43737">MLSPTATGARRVLGGRPWLPINKAAALQSRCLSMSPALRGGHVVTFGETSNPELAEILSELRQKVFLPTYLAAEQRKKIHDRKLADVLRNDPVTMEIDGVVHKFRYVDRMTEMPNTRKALRRVFDCMKTPADFKNVPPLLEGCVRARRQVDPDILTKLIRRASMHGSLQVILDCVRGVARTGFKLDTSEKINELLTWIQHPAIVSGFNKAKTQTALKQVQLILNILESEQKHWPTKESGGRFPFYRDPQMLAARLHMAAAMAVYHQEGHDETGKVTKYAEELVTLWPENAGLLDLQPDESYRSKTKMQYLLDRNQYLWIASPVLNGLTIATQVVDPALAMQLQNRADAVEAEVRAALNSDKRKMGGRGELMYDTLFNPQANAGEAEEEA</sequence>
<evidence type="ECO:0000313" key="2">
    <source>
        <dbReference type="Proteomes" id="UP001273166"/>
    </source>
</evidence>
<dbReference type="Proteomes" id="UP001273166">
    <property type="component" value="Unassembled WGS sequence"/>
</dbReference>
<dbReference type="AlphaFoldDB" id="A0AAJ0GL74"/>
<name>A0AAJ0GL74_9PEZI</name>
<dbReference type="GeneID" id="87885251"/>
<dbReference type="EMBL" id="JAUDZG010000007">
    <property type="protein sequence ID" value="KAK3301976.1"/>
    <property type="molecule type" value="Genomic_DNA"/>
</dbReference>
<evidence type="ECO:0000313" key="1">
    <source>
        <dbReference type="EMBL" id="KAK3301976.1"/>
    </source>
</evidence>
<keyword evidence="2" id="KW-1185">Reference proteome</keyword>
<reference evidence="1" key="2">
    <citation type="submission" date="2023-06" db="EMBL/GenBank/DDBJ databases">
        <authorList>
            <consortium name="Lawrence Berkeley National Laboratory"/>
            <person name="Mondo S.J."/>
            <person name="Hensen N."/>
            <person name="Bonometti L."/>
            <person name="Westerberg I."/>
            <person name="Brannstrom I.O."/>
            <person name="Guillou S."/>
            <person name="Cros-Aarteil S."/>
            <person name="Calhoun S."/>
            <person name="Haridas S."/>
            <person name="Kuo A."/>
            <person name="Pangilinan J."/>
            <person name="Riley R."/>
            <person name="Labutti K."/>
            <person name="Andreopoulos B."/>
            <person name="Lipzen A."/>
            <person name="Chen C."/>
            <person name="Yanf M."/>
            <person name="Daum C."/>
            <person name="Ng V."/>
            <person name="Clum A."/>
            <person name="Steindorff A."/>
            <person name="Ohm R."/>
            <person name="Martin F."/>
            <person name="Silar P."/>
            <person name="Natvig D."/>
            <person name="Lalanne C."/>
            <person name="Gautier V."/>
            <person name="Ament-Velasquez S.L."/>
            <person name="Kruys A."/>
            <person name="Hutchinson M.I."/>
            <person name="Powell A.J."/>
            <person name="Barry K."/>
            <person name="Miller A.N."/>
            <person name="Grigoriev I.V."/>
            <person name="Debuchy R."/>
            <person name="Gladieux P."/>
            <person name="Thoren M.H."/>
            <person name="Johannesson H."/>
        </authorList>
    </citation>
    <scope>NUCLEOTIDE SEQUENCE</scope>
    <source>
        <strain evidence="1">CBS 333.67</strain>
    </source>
</reference>
<accession>A0AAJ0GL74</accession>
<gene>
    <name evidence="1" type="ORF">B0T15DRAFT_487220</name>
</gene>
<reference evidence="1" key="1">
    <citation type="journal article" date="2023" name="Mol. Phylogenet. Evol.">
        <title>Genome-scale phylogeny and comparative genomics of the fungal order Sordariales.</title>
        <authorList>
            <person name="Hensen N."/>
            <person name="Bonometti L."/>
            <person name="Westerberg I."/>
            <person name="Brannstrom I.O."/>
            <person name="Guillou S."/>
            <person name="Cros-Aarteil S."/>
            <person name="Calhoun S."/>
            <person name="Haridas S."/>
            <person name="Kuo A."/>
            <person name="Mondo S."/>
            <person name="Pangilinan J."/>
            <person name="Riley R."/>
            <person name="LaButti K."/>
            <person name="Andreopoulos B."/>
            <person name="Lipzen A."/>
            <person name="Chen C."/>
            <person name="Yan M."/>
            <person name="Daum C."/>
            <person name="Ng V."/>
            <person name="Clum A."/>
            <person name="Steindorff A."/>
            <person name="Ohm R.A."/>
            <person name="Martin F."/>
            <person name="Silar P."/>
            <person name="Natvig D.O."/>
            <person name="Lalanne C."/>
            <person name="Gautier V."/>
            <person name="Ament-Velasquez S.L."/>
            <person name="Kruys A."/>
            <person name="Hutchinson M.I."/>
            <person name="Powell A.J."/>
            <person name="Barry K."/>
            <person name="Miller A.N."/>
            <person name="Grigoriev I.V."/>
            <person name="Debuchy R."/>
            <person name="Gladieux P."/>
            <person name="Hiltunen Thoren M."/>
            <person name="Johannesson H."/>
        </authorList>
    </citation>
    <scope>NUCLEOTIDE SEQUENCE</scope>
    <source>
        <strain evidence="1">CBS 333.67</strain>
    </source>
</reference>
<organism evidence="1 2">
    <name type="scientific">Chaetomium strumarium</name>
    <dbReference type="NCBI Taxonomy" id="1170767"/>
    <lineage>
        <taxon>Eukaryota</taxon>
        <taxon>Fungi</taxon>
        <taxon>Dikarya</taxon>
        <taxon>Ascomycota</taxon>
        <taxon>Pezizomycotina</taxon>
        <taxon>Sordariomycetes</taxon>
        <taxon>Sordariomycetidae</taxon>
        <taxon>Sordariales</taxon>
        <taxon>Chaetomiaceae</taxon>
        <taxon>Chaetomium</taxon>
    </lineage>
</organism>
<protein>
    <submittedName>
        <fullName evidence="1">Uncharacterized protein</fullName>
    </submittedName>
</protein>
<proteinExistence type="predicted"/>